<dbReference type="InterPro" id="IPR000531">
    <property type="entry name" value="Beta-barrel_TonB"/>
</dbReference>
<keyword evidence="3 10" id="KW-1134">Transmembrane beta strand</keyword>
<dbReference type="InterPro" id="IPR039426">
    <property type="entry name" value="TonB-dep_rcpt-like"/>
</dbReference>
<dbReference type="Gene3D" id="2.170.130.10">
    <property type="entry name" value="TonB-dependent receptor, plug domain"/>
    <property type="match status" value="1"/>
</dbReference>
<keyword evidence="6 12" id="KW-0798">TonB box</keyword>
<keyword evidence="4 10" id="KW-0812">Transmembrane</keyword>
<dbReference type="CDD" id="cd01347">
    <property type="entry name" value="ligand_gated_channel"/>
    <property type="match status" value="1"/>
</dbReference>
<dbReference type="InterPro" id="IPR012910">
    <property type="entry name" value="Plug_dom"/>
</dbReference>
<reference evidence="16" key="1">
    <citation type="submission" date="2018-05" db="EMBL/GenBank/DDBJ databases">
        <title>Zavarzinia sp. HR-AS.</title>
        <authorList>
            <person name="Lee Y."/>
            <person name="Jeon C.O."/>
        </authorList>
    </citation>
    <scope>NUCLEOTIDE SEQUENCE [LARGE SCALE GENOMIC DNA]</scope>
    <source>
        <strain evidence="16">DSM 1231</strain>
    </source>
</reference>
<sequence length="663" mass="71594">MLAPIFRPAPARMQGVIMLRLGVLFTTVSTIALAAVAGARAEEAEFLPEVSVSANRGEATPLTAVGSAVTIITAAELEAKQVRVISDALRLIPGVAVSRTGTIGNQTQVRIRGSEGNQTLVMIDGVVVNNPASSSEFDFGHLLTQDVERIEVLRGPQSALYGSDAVGGVINIITKKGGGTPTVTASLEGGSNATVIGNVSAAAAGEGFSIRAGTTATTTEGTSSAAKWRGNGEDDAYRGITSYVNASFDPLKMLGFDVVFRDSHFKGEYDDFGLRPGDTTSVYQYAYDANSGSRGDETFARGQARLSLLDGRWSHKLGLAHFRTEMDYLGNGAVTSSSKGESTTYDYQTDYSFDTPALAAAHLVTFAYEHKRDEIDSYVEKEVEQDSYVGQYQLRLFEDLSLTGAVRRDTHDLFEDATTFRLTSAYYLDGTGTKFRASYGTGVKNPTINELYGFGGSYKGNPDLKPEKGKGWDAGIDQSFFADRLTLGLTYFDQRITDEIGTAYVFDAGSGTFVGTPVNDPATSRHRGVEVELLAQPVEALTVRLSYSYTHARDGKTRMAEVRRPANQGSLDIGYRFLDGRASANLGLVYTGDFKDVVYTRTWSSVVYDMDSYVVANIAGSYRLTDAVEVFGRVENLFDENYEEVYSYGSLGRSAFAGVKATF</sequence>
<dbReference type="SUPFAM" id="SSF56935">
    <property type="entry name" value="Porins"/>
    <property type="match status" value="1"/>
</dbReference>
<feature type="domain" description="TonB-dependent receptor plug" evidence="14">
    <location>
        <begin position="64"/>
        <end position="169"/>
    </location>
</feature>
<evidence type="ECO:0000256" key="10">
    <source>
        <dbReference type="PROSITE-ProRule" id="PRU01360"/>
    </source>
</evidence>
<dbReference type="Pfam" id="PF07715">
    <property type="entry name" value="Plug"/>
    <property type="match status" value="1"/>
</dbReference>
<keyword evidence="8 15" id="KW-0675">Receptor</keyword>
<accession>A0A317E032</accession>
<comment type="caution">
    <text evidence="15">The sequence shown here is derived from an EMBL/GenBank/DDBJ whole genome shotgun (WGS) entry which is preliminary data.</text>
</comment>
<evidence type="ECO:0000313" key="16">
    <source>
        <dbReference type="Proteomes" id="UP000246077"/>
    </source>
</evidence>
<keyword evidence="5" id="KW-0732">Signal</keyword>
<dbReference type="InterPro" id="IPR037066">
    <property type="entry name" value="Plug_dom_sf"/>
</dbReference>
<keyword evidence="9 10" id="KW-0998">Cell outer membrane</keyword>
<organism evidence="15 16">
    <name type="scientific">Zavarzinia compransoris</name>
    <dbReference type="NCBI Taxonomy" id="1264899"/>
    <lineage>
        <taxon>Bacteria</taxon>
        <taxon>Pseudomonadati</taxon>
        <taxon>Pseudomonadota</taxon>
        <taxon>Alphaproteobacteria</taxon>
        <taxon>Rhodospirillales</taxon>
        <taxon>Zavarziniaceae</taxon>
        <taxon>Zavarzinia</taxon>
    </lineage>
</organism>
<dbReference type="PANTHER" id="PTHR30069">
    <property type="entry name" value="TONB-DEPENDENT OUTER MEMBRANE RECEPTOR"/>
    <property type="match status" value="1"/>
</dbReference>
<dbReference type="EMBL" id="QGLF01000004">
    <property type="protein sequence ID" value="PWR19991.1"/>
    <property type="molecule type" value="Genomic_DNA"/>
</dbReference>
<gene>
    <name evidence="15" type="ORF">DKG75_16230</name>
</gene>
<evidence type="ECO:0000313" key="15">
    <source>
        <dbReference type="EMBL" id="PWR19991.1"/>
    </source>
</evidence>
<evidence type="ECO:0000256" key="3">
    <source>
        <dbReference type="ARBA" id="ARBA00022452"/>
    </source>
</evidence>
<evidence type="ECO:0000256" key="4">
    <source>
        <dbReference type="ARBA" id="ARBA00022692"/>
    </source>
</evidence>
<dbReference type="GO" id="GO:0044718">
    <property type="term" value="P:siderophore transmembrane transport"/>
    <property type="evidence" value="ECO:0007669"/>
    <property type="project" value="TreeGrafter"/>
</dbReference>
<dbReference type="Pfam" id="PF00593">
    <property type="entry name" value="TonB_dep_Rec_b-barrel"/>
    <property type="match status" value="1"/>
</dbReference>
<comment type="similarity">
    <text evidence="10 12">Belongs to the TonB-dependent receptor family.</text>
</comment>
<dbReference type="PANTHER" id="PTHR30069:SF29">
    <property type="entry name" value="HEMOGLOBIN AND HEMOGLOBIN-HAPTOGLOBIN-BINDING PROTEIN 1-RELATED"/>
    <property type="match status" value="1"/>
</dbReference>
<evidence type="ECO:0000256" key="8">
    <source>
        <dbReference type="ARBA" id="ARBA00023170"/>
    </source>
</evidence>
<comment type="subcellular location">
    <subcellularLocation>
        <location evidence="1 10">Cell outer membrane</location>
        <topology evidence="1 10">Multi-pass membrane protein</topology>
    </subcellularLocation>
</comment>
<dbReference type="OrthoDB" id="9760333at2"/>
<dbReference type="GO" id="GO:0009279">
    <property type="term" value="C:cell outer membrane"/>
    <property type="evidence" value="ECO:0007669"/>
    <property type="project" value="UniProtKB-SubCell"/>
</dbReference>
<dbReference type="PROSITE" id="PS52016">
    <property type="entry name" value="TONB_DEPENDENT_REC_3"/>
    <property type="match status" value="1"/>
</dbReference>
<dbReference type="InterPro" id="IPR036942">
    <property type="entry name" value="Beta-barrel_TonB_sf"/>
</dbReference>
<dbReference type="PROSITE" id="PS01156">
    <property type="entry name" value="TONB_DEPENDENT_REC_2"/>
    <property type="match status" value="1"/>
</dbReference>
<protein>
    <submittedName>
        <fullName evidence="15">TonB-dependent receptor</fullName>
    </submittedName>
</protein>
<feature type="short sequence motif" description="TonB C-terminal box" evidence="11">
    <location>
        <begin position="646"/>
        <end position="663"/>
    </location>
</feature>
<dbReference type="Gene3D" id="2.40.170.20">
    <property type="entry name" value="TonB-dependent receptor, beta-barrel domain"/>
    <property type="match status" value="1"/>
</dbReference>
<dbReference type="AlphaFoldDB" id="A0A317E032"/>
<name>A0A317E032_9PROT</name>
<keyword evidence="16" id="KW-1185">Reference proteome</keyword>
<dbReference type="Proteomes" id="UP000246077">
    <property type="component" value="Unassembled WGS sequence"/>
</dbReference>
<keyword evidence="2 10" id="KW-0813">Transport</keyword>
<evidence type="ECO:0000256" key="2">
    <source>
        <dbReference type="ARBA" id="ARBA00022448"/>
    </source>
</evidence>
<evidence type="ECO:0000256" key="1">
    <source>
        <dbReference type="ARBA" id="ARBA00004571"/>
    </source>
</evidence>
<proteinExistence type="inferred from homology"/>
<dbReference type="InterPro" id="IPR010917">
    <property type="entry name" value="TonB_rcpt_CS"/>
</dbReference>
<evidence type="ECO:0000256" key="11">
    <source>
        <dbReference type="PROSITE-ProRule" id="PRU10144"/>
    </source>
</evidence>
<evidence type="ECO:0000256" key="6">
    <source>
        <dbReference type="ARBA" id="ARBA00023077"/>
    </source>
</evidence>
<evidence type="ECO:0000259" key="14">
    <source>
        <dbReference type="Pfam" id="PF07715"/>
    </source>
</evidence>
<evidence type="ECO:0000256" key="9">
    <source>
        <dbReference type="ARBA" id="ARBA00023237"/>
    </source>
</evidence>
<evidence type="ECO:0000256" key="12">
    <source>
        <dbReference type="RuleBase" id="RU003357"/>
    </source>
</evidence>
<evidence type="ECO:0000256" key="7">
    <source>
        <dbReference type="ARBA" id="ARBA00023136"/>
    </source>
</evidence>
<dbReference type="GO" id="GO:0015344">
    <property type="term" value="F:siderophore uptake transmembrane transporter activity"/>
    <property type="evidence" value="ECO:0007669"/>
    <property type="project" value="TreeGrafter"/>
</dbReference>
<feature type="domain" description="TonB-dependent receptor-like beta-barrel" evidence="13">
    <location>
        <begin position="266"/>
        <end position="637"/>
    </location>
</feature>
<keyword evidence="7 10" id="KW-0472">Membrane</keyword>
<evidence type="ECO:0000256" key="5">
    <source>
        <dbReference type="ARBA" id="ARBA00022729"/>
    </source>
</evidence>
<evidence type="ECO:0000259" key="13">
    <source>
        <dbReference type="Pfam" id="PF00593"/>
    </source>
</evidence>